<proteinExistence type="predicted"/>
<name>A0A1L7JNJ3_CLOBO</name>
<protein>
    <submittedName>
        <fullName evidence="1">Uncharacterized protein</fullName>
    </submittedName>
</protein>
<sequence length="48" mass="5722">MDNELLQEFIIEDGCFECDNCFDLINPNKDKTGYVFYDIKDKQALINW</sequence>
<organism evidence="1">
    <name type="scientific">Clostridium botulinum</name>
    <dbReference type="NCBI Taxonomy" id="1491"/>
    <lineage>
        <taxon>Bacteria</taxon>
        <taxon>Bacillati</taxon>
        <taxon>Bacillota</taxon>
        <taxon>Clostridia</taxon>
        <taxon>Eubacteriales</taxon>
        <taxon>Clostridiaceae</taxon>
        <taxon>Clostridium</taxon>
    </lineage>
</organism>
<gene>
    <name evidence="1" type="ORF">NPD8_4188</name>
</gene>
<reference evidence="1" key="1">
    <citation type="submission" date="2016-05" db="EMBL/GenBank/DDBJ databases">
        <authorList>
            <person name="Lavstsen T."/>
            <person name="Jespersen J.S."/>
        </authorList>
    </citation>
    <scope>NUCLEOTIDE SEQUENCE</scope>
    <source>
        <strain evidence="1">CDC69096</strain>
        <plasmid evidence="1">pNPD8_2</plasmid>
    </source>
</reference>
<dbReference type="EMBL" id="CP015719">
    <property type="protein sequence ID" value="APU87254.1"/>
    <property type="molecule type" value="Genomic_DNA"/>
</dbReference>
<evidence type="ECO:0000313" key="1">
    <source>
        <dbReference type="EMBL" id="APU87254.1"/>
    </source>
</evidence>
<geneLocation type="plasmid" evidence="1">
    <name>pNPD8_2</name>
</geneLocation>
<keyword evidence="1" id="KW-0614">Plasmid</keyword>
<dbReference type="AlphaFoldDB" id="A0A1L7JNJ3"/>
<dbReference type="RefSeq" id="WP_236893627.1">
    <property type="nucleotide sequence ID" value="NZ_CP015719.1"/>
</dbReference>
<accession>A0A1L7JNJ3</accession>